<evidence type="ECO:0000256" key="2">
    <source>
        <dbReference type="RuleBase" id="RU003616"/>
    </source>
</evidence>
<dbReference type="AlphaFoldDB" id="A0A812F3J9"/>
<sequence length="148" mass="16729">MGLLAVIIKLSKLITKNSDLDKMGIVNYMAKEVAKEIGNKSREFYEFVLPPVDMYLEDDSLIAVIDLPGFDKKDIRLTLNKNILSITAEKHESRTENPVYKQRPRVIDKKIPLPVQVKDDDVISAKLVQGVLTVRIPIVKNGKQISIE</sequence>
<dbReference type="EMBL" id="CAJNAQ010000002">
    <property type="protein sequence ID" value="CAE6489941.1"/>
    <property type="molecule type" value="Genomic_DNA"/>
</dbReference>
<dbReference type="Pfam" id="PF00011">
    <property type="entry name" value="HSP20"/>
    <property type="match status" value="1"/>
</dbReference>
<dbReference type="Proteomes" id="UP000655759">
    <property type="component" value="Unassembled WGS sequence"/>
</dbReference>
<dbReference type="PROSITE" id="PS01031">
    <property type="entry name" value="SHSP"/>
    <property type="match status" value="1"/>
</dbReference>
<dbReference type="InterPro" id="IPR002068">
    <property type="entry name" value="A-crystallin/Hsp20_dom"/>
</dbReference>
<feature type="domain" description="SHSP" evidence="3">
    <location>
        <begin position="43"/>
        <end position="148"/>
    </location>
</feature>
<dbReference type="SUPFAM" id="SSF49764">
    <property type="entry name" value="HSP20-like chaperones"/>
    <property type="match status" value="1"/>
</dbReference>
<gene>
    <name evidence="4" type="ORF">NUZ5A_20683</name>
</gene>
<evidence type="ECO:0000313" key="4">
    <source>
        <dbReference type="EMBL" id="CAE6489941.1"/>
    </source>
</evidence>
<name>A0A812F3J9_9ARCH</name>
<accession>A0A812F3J9</accession>
<evidence type="ECO:0000256" key="1">
    <source>
        <dbReference type="PROSITE-ProRule" id="PRU00285"/>
    </source>
</evidence>
<evidence type="ECO:0000313" key="5">
    <source>
        <dbReference type="Proteomes" id="UP000655759"/>
    </source>
</evidence>
<dbReference type="CDD" id="cd06464">
    <property type="entry name" value="ACD_sHsps-like"/>
    <property type="match status" value="1"/>
</dbReference>
<dbReference type="NCBIfam" id="NF041799">
    <property type="entry name" value="Hsp14"/>
    <property type="match status" value="1"/>
</dbReference>
<reference evidence="4" key="1">
    <citation type="submission" date="2021-02" db="EMBL/GenBank/DDBJ databases">
        <authorList>
            <person name="Han P."/>
        </authorList>
    </citation>
    <scope>NUCLEOTIDE SEQUENCE</scope>
    <source>
        <strain evidence="4">Candidatus Nitrosotenuis uzonensis 5A</strain>
    </source>
</reference>
<dbReference type="InterPro" id="IPR008978">
    <property type="entry name" value="HSP20-like_chaperone"/>
</dbReference>
<organism evidence="4 5">
    <name type="scientific">Candidatus Nitrosotenuis uzonensis</name>
    <dbReference type="NCBI Taxonomy" id="1407055"/>
    <lineage>
        <taxon>Archaea</taxon>
        <taxon>Nitrososphaerota</taxon>
        <taxon>Candidatus Nitrosotenuis</taxon>
    </lineage>
</organism>
<dbReference type="Gene3D" id="2.60.40.790">
    <property type="match status" value="1"/>
</dbReference>
<proteinExistence type="inferred from homology"/>
<comment type="similarity">
    <text evidence="1 2">Belongs to the small heat shock protein (HSP20) family.</text>
</comment>
<evidence type="ECO:0000259" key="3">
    <source>
        <dbReference type="PROSITE" id="PS01031"/>
    </source>
</evidence>
<comment type="caution">
    <text evidence="4">The sequence shown here is derived from an EMBL/GenBank/DDBJ whole genome shotgun (WGS) entry which is preliminary data.</text>
</comment>
<protein>
    <submittedName>
        <fullName evidence="4">Putative Hsp20/alpha crystallin family protein</fullName>
    </submittedName>
</protein>